<dbReference type="PANTHER" id="PTHR11062">
    <property type="entry name" value="EXOSTOSIN HEPARAN SULFATE GLYCOSYLTRANSFERASE -RELATED"/>
    <property type="match status" value="1"/>
</dbReference>
<keyword evidence="5" id="KW-0472">Membrane</keyword>
<dbReference type="InterPro" id="IPR040911">
    <property type="entry name" value="Exostosin_GT47"/>
</dbReference>
<keyword evidence="3" id="KW-0735">Signal-anchor</keyword>
<comment type="subcellular location">
    <subcellularLocation>
        <location evidence="1">Golgi apparatus membrane</location>
        <topology evidence="1">Single-pass type II membrane protein</topology>
    </subcellularLocation>
</comment>
<evidence type="ECO:0000256" key="3">
    <source>
        <dbReference type="ARBA" id="ARBA00022968"/>
    </source>
</evidence>
<evidence type="ECO:0000256" key="1">
    <source>
        <dbReference type="ARBA" id="ARBA00004323"/>
    </source>
</evidence>
<protein>
    <recommendedName>
        <fullName evidence="6">Exostosin GT47 domain-containing protein</fullName>
    </recommendedName>
</protein>
<dbReference type="Proteomes" id="UP001497512">
    <property type="component" value="Chromosome 12"/>
</dbReference>
<keyword evidence="5" id="KW-1133">Transmembrane helix</keyword>
<evidence type="ECO:0000313" key="7">
    <source>
        <dbReference type="EMBL" id="CAK9199621.1"/>
    </source>
</evidence>
<dbReference type="EMBL" id="OZ019904">
    <property type="protein sequence ID" value="CAK9199621.1"/>
    <property type="molecule type" value="Genomic_DNA"/>
</dbReference>
<evidence type="ECO:0000256" key="4">
    <source>
        <dbReference type="ARBA" id="ARBA00023034"/>
    </source>
</evidence>
<dbReference type="InterPro" id="IPR004263">
    <property type="entry name" value="Exostosin"/>
</dbReference>
<evidence type="ECO:0000313" key="8">
    <source>
        <dbReference type="Proteomes" id="UP001497512"/>
    </source>
</evidence>
<evidence type="ECO:0000256" key="2">
    <source>
        <dbReference type="ARBA" id="ARBA00010271"/>
    </source>
</evidence>
<dbReference type="Pfam" id="PF03016">
    <property type="entry name" value="Exostosin_GT47"/>
    <property type="match status" value="1"/>
</dbReference>
<gene>
    <name evidence="7" type="ORF">CSSPTR1EN2_LOCUS5028</name>
</gene>
<name>A0ABP0TMC6_9BRYO</name>
<keyword evidence="4" id="KW-0333">Golgi apparatus</keyword>
<keyword evidence="5" id="KW-0812">Transmembrane</keyword>
<evidence type="ECO:0000256" key="5">
    <source>
        <dbReference type="SAM" id="Phobius"/>
    </source>
</evidence>
<organism evidence="7 8">
    <name type="scientific">Sphagnum troendelagicum</name>
    <dbReference type="NCBI Taxonomy" id="128251"/>
    <lineage>
        <taxon>Eukaryota</taxon>
        <taxon>Viridiplantae</taxon>
        <taxon>Streptophyta</taxon>
        <taxon>Embryophyta</taxon>
        <taxon>Bryophyta</taxon>
        <taxon>Sphagnophytina</taxon>
        <taxon>Sphagnopsida</taxon>
        <taxon>Sphagnales</taxon>
        <taxon>Sphagnaceae</taxon>
        <taxon>Sphagnum</taxon>
    </lineage>
</organism>
<sequence length="496" mass="56366">MPGTSSVRPRVPQHVLALVSLLSIFALSGFFMFAHEMSSGLGRSGSSTAGPPHVLFLEEERFAAMVSNTEYLPYSDPGYKLLRQGLPPPGCDASSAELLIFMYDLPSEFHYGMIRSSRPAAGRANFPHNASDIPLYPGGQVYQQHSAEFWLTNDVLTSNMPDRRTPCTAFRVEDWQSADVVFVPFFASLSYNRYSSVGAKPRELQKQQNNRDLELQQKLVRYLKMQPAWQASGGLDHVIVAHHPNSMQHVIRSDVLHSAMFVVADFSRYESSANRVANIIDKDVVAPYKHVIPSYLDHDRNTSFYDRTTLLFFQVALVTKEGGIIRQKLYEILKEEPGVHFETGNTQSNGFHSAMQGMRSSKFCLYLAGDMPSSNHLFDAIASHCVPVVISDKIELPFEEQLDYTEFCLFVKSIDAVQKGFVVELLRSVHRTEWTKMWNRLHQVDLHFRYQHPTQPDDAVNMVWKSISHKVPSVKFLLHKRNRYKRSKPTSFSAQL</sequence>
<proteinExistence type="inferred from homology"/>
<comment type="similarity">
    <text evidence="2">Belongs to the glycosyltransferase 47 family.</text>
</comment>
<reference evidence="7" key="1">
    <citation type="submission" date="2024-02" db="EMBL/GenBank/DDBJ databases">
        <authorList>
            <consortium name="ELIXIR-Norway"/>
            <consortium name="Elixir Norway"/>
        </authorList>
    </citation>
    <scope>NUCLEOTIDE SEQUENCE</scope>
</reference>
<feature type="domain" description="Exostosin GT47" evidence="6">
    <location>
        <begin position="96"/>
        <end position="424"/>
    </location>
</feature>
<feature type="transmembrane region" description="Helical" evidence="5">
    <location>
        <begin position="15"/>
        <end position="34"/>
    </location>
</feature>
<accession>A0ABP0TMC6</accession>
<evidence type="ECO:0000259" key="6">
    <source>
        <dbReference type="Pfam" id="PF03016"/>
    </source>
</evidence>
<keyword evidence="8" id="KW-1185">Reference proteome</keyword>
<dbReference type="PANTHER" id="PTHR11062:SF249">
    <property type="entry name" value="OS08G0438600 PROTEIN"/>
    <property type="match status" value="1"/>
</dbReference>